<dbReference type="GO" id="GO:0003899">
    <property type="term" value="F:DNA-directed RNA polymerase activity"/>
    <property type="evidence" value="ECO:0000318"/>
    <property type="project" value="GO_Central"/>
</dbReference>
<keyword evidence="6 9" id="KW-0235">DNA replication</keyword>
<feature type="coiled-coil region" evidence="10">
    <location>
        <begin position="211"/>
        <end position="245"/>
    </location>
</feature>
<evidence type="ECO:0000256" key="7">
    <source>
        <dbReference type="ARBA" id="ARBA00022723"/>
    </source>
</evidence>
<dbReference type="CDD" id="cd04860">
    <property type="entry name" value="AE_Prim_S"/>
    <property type="match status" value="1"/>
</dbReference>
<keyword evidence="10" id="KW-0175">Coiled coil</keyword>
<sequence>MEGVVERKLKQLREKLNEFGYTQPLGVESLPLAERLFADLLHTTASLKRIKEQAPDRTAGSSETQAQTTRSHDPLAIEAYQADNARLVKEVNHLHGEVIRRKDAADAQIKKLKHHATQLGNENQDLRFLNTQYAHRIRVLERETDAQKARLDELLAKNMEAAVTLQDEEQRRIPTRRQRMDMSHLLPEVTMSAENEHPSRPAVPQTRLDLDDATAREIERLEDVIRQLKRDSQAGETRIEAMQGQIDRRDAEIQRLNGLLEGGRPLPALRAETALKREARQQAHLETQVEFLQTSNKALQDELVTMVSTNDDNAARIAELEADNAKLAQELAHIQQLAKQVETERVASSAAVNRQLTRERDRLHRQHETLKEKLRHASELQSDVKRVHAENQHLLRALQDAETEMGRLQEDVEKLLDDNDYLDTRVRQLAQFNWSLQKELRQHGASDTTFRDLARAAEEAHPQPRSRQPRVRFAEGSRSPHPAGTSPDRAQTTESAAASTHPSTPSKQAIEEQQALQAKIADLNEALERLEAQAAAGDSAKVTRLKERVAELERQSEESRQAQEAAQLQLDAAREEHHQSVAQLREEHAAVLSAKQQQLETQSKAAEEARQRVVSLEALAAMFQQEKQALIAEVETHMQQSTQARNRLAEMDERVRRVDTNAEERLRHAEEQTSTLRLQLQEEQTRREELSVKVQRLQDAVFEADRERDRLQLRLADQSAESGRSGERETAQLAEAEARHATDQQRLQEMIVLQRNELADRDQELARLREQLRAQELTSNEAADAITAAASQRQLLDRDLNNMAAECQRLSSELEAAHHELTEERARTDYYMAQFEAILRNLKDRTPPPFTMDVEADGGKNVTSVHHSSVDPTQFPLLLQQYYLRLFPYGKYFKWLSYGGVDKKEFENREFSFTLKDDVYVRYQSFADMSELKEGRVVLISTLAGIVPEQEKPKDHKKIKSSEFYPVAKELVFDIDMTDYDEIRTCCSGAAICHKCWGFMTAAVKVLDAALREDFGFQHLLWVYSGRRGIHCWVCDKRARLLSQEARGAVAEYLQLVRGGDQTAKKVSLTSPLHPCAERACRILEPYFREVVLSSDSQVRQAVSLHPIPRQLHLFVDARMSVKLTCLGSASSAQALLAHSEHCNTMLSILGMDAIEADIKVNRSVTMSFEPSSLQLIVRCRCTTGCLGSEWAQRRQGQKSKKVSRTQELMLQYIYPRLDINVSKGTGRVCVPIDPSKADEFDPFAVPTIDRLCRELDEFEEEQQLNAYTEAGEPSPKRKIQNFNKTSLSGAMKIFTDFLQGLDEENAELAEDAGVKSEAMEW</sequence>
<evidence type="ECO:0000313" key="13">
    <source>
        <dbReference type="Proteomes" id="UP000001357"/>
    </source>
</evidence>
<dbReference type="RefSeq" id="XP_001750240.1">
    <property type="nucleotide sequence ID" value="XM_001750188.1"/>
</dbReference>
<accession>A9VC12</accession>
<dbReference type="InParanoid" id="A9VC12"/>
<feature type="region of interest" description="Disordered" evidence="11">
    <location>
        <begin position="715"/>
        <end position="742"/>
    </location>
</feature>
<evidence type="ECO:0000256" key="6">
    <source>
        <dbReference type="ARBA" id="ARBA00022705"/>
    </source>
</evidence>
<dbReference type="FunCoup" id="A9VC12">
    <property type="interactions" value="633"/>
</dbReference>
<proteinExistence type="inferred from homology"/>
<feature type="compositionally biased region" description="Low complexity" evidence="11">
    <location>
        <begin position="492"/>
        <end position="506"/>
    </location>
</feature>
<feature type="region of interest" description="Disordered" evidence="11">
    <location>
        <begin position="49"/>
        <end position="73"/>
    </location>
</feature>
<dbReference type="OMA" id="EHEDGTH"/>
<keyword evidence="4 9" id="KW-0808">Transferase</keyword>
<evidence type="ECO:0000256" key="8">
    <source>
        <dbReference type="ARBA" id="ARBA00023163"/>
    </source>
</evidence>
<dbReference type="GO" id="GO:0046872">
    <property type="term" value="F:metal ion binding"/>
    <property type="evidence" value="ECO:0007669"/>
    <property type="project" value="UniProtKB-KW"/>
</dbReference>
<feature type="coiled-coil region" evidence="10">
    <location>
        <begin position="282"/>
        <end position="418"/>
    </location>
</feature>
<evidence type="ECO:0000256" key="4">
    <source>
        <dbReference type="ARBA" id="ARBA00022679"/>
    </source>
</evidence>
<keyword evidence="2 9" id="KW-0240">DNA-directed RNA polymerase</keyword>
<feature type="compositionally biased region" description="Polar residues" evidence="11">
    <location>
        <begin position="59"/>
        <end position="69"/>
    </location>
</feature>
<evidence type="ECO:0000256" key="2">
    <source>
        <dbReference type="ARBA" id="ARBA00022478"/>
    </source>
</evidence>
<keyword evidence="7" id="KW-0479">Metal-binding</keyword>
<comment type="similarity">
    <text evidence="1 9">Belongs to the eukaryotic-type primase small subunit family.</text>
</comment>
<keyword evidence="5" id="KW-0548">Nucleotidyltransferase</keyword>
<dbReference type="Pfam" id="PF01896">
    <property type="entry name" value="DNA_primase_S"/>
    <property type="match status" value="1"/>
</dbReference>
<keyword evidence="13" id="KW-1185">Reference proteome</keyword>
<keyword evidence="8" id="KW-0804">Transcription</keyword>
<feature type="region of interest" description="Disordered" evidence="11">
    <location>
        <begin position="456"/>
        <end position="511"/>
    </location>
</feature>
<evidence type="ECO:0000256" key="3">
    <source>
        <dbReference type="ARBA" id="ARBA00022515"/>
    </source>
</evidence>
<dbReference type="SUPFAM" id="SSF56747">
    <property type="entry name" value="Prim-pol domain"/>
    <property type="match status" value="1"/>
</dbReference>
<dbReference type="STRING" id="81824.A9VC12"/>
<gene>
    <name evidence="12" type="ORF">MONBRDRAFT_39071</name>
</gene>
<dbReference type="KEGG" id="mbr:MONBRDRAFT_39071"/>
<protein>
    <recommendedName>
        <fullName evidence="9">DNA primase</fullName>
        <ecNumber evidence="9">2.7.7.-</ecNumber>
    </recommendedName>
</protein>
<dbReference type="PANTHER" id="PTHR10536">
    <property type="entry name" value="DNA PRIMASE SMALL SUBUNIT"/>
    <property type="match status" value="1"/>
</dbReference>
<dbReference type="Gene3D" id="3.90.920.10">
    <property type="entry name" value="DNA primase, PRIM domain"/>
    <property type="match status" value="1"/>
</dbReference>
<dbReference type="InterPro" id="IPR014052">
    <property type="entry name" value="DNA_primase_ssu_euk/arc"/>
</dbReference>
<evidence type="ECO:0000256" key="10">
    <source>
        <dbReference type="SAM" id="Coils"/>
    </source>
</evidence>
<reference evidence="12 13" key="1">
    <citation type="journal article" date="2008" name="Nature">
        <title>The genome of the choanoflagellate Monosiga brevicollis and the origin of metazoans.</title>
        <authorList>
            <consortium name="JGI Sequencing"/>
            <person name="King N."/>
            <person name="Westbrook M.J."/>
            <person name="Young S.L."/>
            <person name="Kuo A."/>
            <person name="Abedin M."/>
            <person name="Chapman J."/>
            <person name="Fairclough S."/>
            <person name="Hellsten U."/>
            <person name="Isogai Y."/>
            <person name="Letunic I."/>
            <person name="Marr M."/>
            <person name="Pincus D."/>
            <person name="Putnam N."/>
            <person name="Rokas A."/>
            <person name="Wright K.J."/>
            <person name="Zuzow R."/>
            <person name="Dirks W."/>
            <person name="Good M."/>
            <person name="Goodstein D."/>
            <person name="Lemons D."/>
            <person name="Li W."/>
            <person name="Lyons J.B."/>
            <person name="Morris A."/>
            <person name="Nichols S."/>
            <person name="Richter D.J."/>
            <person name="Salamov A."/>
            <person name="Bork P."/>
            <person name="Lim W.A."/>
            <person name="Manning G."/>
            <person name="Miller W.T."/>
            <person name="McGinnis W."/>
            <person name="Shapiro H."/>
            <person name="Tjian R."/>
            <person name="Grigoriev I.V."/>
            <person name="Rokhsar D."/>
        </authorList>
    </citation>
    <scope>NUCLEOTIDE SEQUENCE [LARGE SCALE GENOMIC DNA]</scope>
    <source>
        <strain evidence="13">MX1 / ATCC 50154</strain>
    </source>
</reference>
<evidence type="ECO:0000313" key="12">
    <source>
        <dbReference type="EMBL" id="EDQ84899.1"/>
    </source>
</evidence>
<evidence type="ECO:0000256" key="9">
    <source>
        <dbReference type="RuleBase" id="RU003514"/>
    </source>
</evidence>
<evidence type="ECO:0000256" key="1">
    <source>
        <dbReference type="ARBA" id="ARBA00009762"/>
    </source>
</evidence>
<name>A9VC12_MONBE</name>
<dbReference type="InterPro" id="IPR002755">
    <property type="entry name" value="DNA_primase_S"/>
</dbReference>
<dbReference type="GO" id="GO:0006269">
    <property type="term" value="P:DNA replication, synthesis of primer"/>
    <property type="evidence" value="ECO:0000318"/>
    <property type="project" value="GO_Central"/>
</dbReference>
<dbReference type="Proteomes" id="UP000001357">
    <property type="component" value="Unassembled WGS sequence"/>
</dbReference>
<dbReference type="eggNOG" id="KOG2851">
    <property type="taxonomic scope" value="Eukaryota"/>
</dbReference>
<dbReference type="EMBL" id="CH991579">
    <property type="protein sequence ID" value="EDQ84899.1"/>
    <property type="molecule type" value="Genomic_DNA"/>
</dbReference>
<dbReference type="GO" id="GO:0005658">
    <property type="term" value="C:alpha DNA polymerase:primase complex"/>
    <property type="evidence" value="ECO:0000318"/>
    <property type="project" value="GO_Central"/>
</dbReference>
<keyword evidence="3 9" id="KW-0639">Primosome</keyword>
<feature type="compositionally biased region" description="Basic and acidic residues" evidence="11">
    <location>
        <begin position="724"/>
        <end position="742"/>
    </location>
</feature>
<evidence type="ECO:0000256" key="5">
    <source>
        <dbReference type="ARBA" id="ARBA00022695"/>
    </source>
</evidence>
<dbReference type="CDD" id="cd22292">
    <property type="entry name" value="cc_Cep135_MBD"/>
    <property type="match status" value="1"/>
</dbReference>
<dbReference type="GeneID" id="5895496"/>
<evidence type="ECO:0000256" key="11">
    <source>
        <dbReference type="SAM" id="MobiDB-lite"/>
    </source>
</evidence>
<feature type="coiled-coil region" evidence="10">
    <location>
        <begin position="751"/>
        <end position="827"/>
    </location>
</feature>
<feature type="coiled-coil region" evidence="10">
    <location>
        <begin position="137"/>
        <end position="171"/>
    </location>
</feature>
<organism evidence="12 13">
    <name type="scientific">Monosiga brevicollis</name>
    <name type="common">Choanoflagellate</name>
    <dbReference type="NCBI Taxonomy" id="81824"/>
    <lineage>
        <taxon>Eukaryota</taxon>
        <taxon>Choanoflagellata</taxon>
        <taxon>Craspedida</taxon>
        <taxon>Salpingoecidae</taxon>
        <taxon>Monosiga</taxon>
    </lineage>
</organism>
<dbReference type="EC" id="2.7.7.-" evidence="9"/>